<evidence type="ECO:0000313" key="1">
    <source>
        <dbReference type="EMBL" id="RVW31106.1"/>
    </source>
</evidence>
<dbReference type="PANTHER" id="PTHR33240:SF8">
    <property type="entry name" value="OS03G0439900 PROTEIN"/>
    <property type="match status" value="1"/>
</dbReference>
<dbReference type="Proteomes" id="UP000288805">
    <property type="component" value="Unassembled WGS sequence"/>
</dbReference>
<dbReference type="PANTHER" id="PTHR33240">
    <property type="entry name" value="OS08G0508500 PROTEIN"/>
    <property type="match status" value="1"/>
</dbReference>
<organism evidence="1 2">
    <name type="scientific">Vitis vinifera</name>
    <name type="common">Grape</name>
    <dbReference type="NCBI Taxonomy" id="29760"/>
    <lineage>
        <taxon>Eukaryota</taxon>
        <taxon>Viridiplantae</taxon>
        <taxon>Streptophyta</taxon>
        <taxon>Embryophyta</taxon>
        <taxon>Tracheophyta</taxon>
        <taxon>Spermatophyta</taxon>
        <taxon>Magnoliopsida</taxon>
        <taxon>eudicotyledons</taxon>
        <taxon>Gunneridae</taxon>
        <taxon>Pentapetalae</taxon>
        <taxon>rosids</taxon>
        <taxon>Vitales</taxon>
        <taxon>Vitaceae</taxon>
        <taxon>Viteae</taxon>
        <taxon>Vitis</taxon>
    </lineage>
</organism>
<name>A0A438D6Q2_VITVI</name>
<protein>
    <submittedName>
        <fullName evidence="1">Uncharacterized protein</fullName>
    </submittedName>
</protein>
<proteinExistence type="predicted"/>
<evidence type="ECO:0000313" key="2">
    <source>
        <dbReference type="Proteomes" id="UP000288805"/>
    </source>
</evidence>
<reference evidence="1 2" key="1">
    <citation type="journal article" date="2018" name="PLoS Genet.">
        <title>Population sequencing reveals clonal diversity and ancestral inbreeding in the grapevine cultivar Chardonnay.</title>
        <authorList>
            <person name="Roach M.J."/>
            <person name="Johnson D.L."/>
            <person name="Bohlmann J."/>
            <person name="van Vuuren H.J."/>
            <person name="Jones S.J."/>
            <person name="Pretorius I.S."/>
            <person name="Schmidt S.A."/>
            <person name="Borneman A.R."/>
        </authorList>
    </citation>
    <scope>NUCLEOTIDE SEQUENCE [LARGE SCALE GENOMIC DNA]</scope>
    <source>
        <strain evidence="2">cv. Chardonnay</strain>
        <tissue evidence="1">Leaf</tissue>
    </source>
</reference>
<dbReference type="EMBL" id="QGNW01001771">
    <property type="protein sequence ID" value="RVW31106.1"/>
    <property type="molecule type" value="Genomic_DNA"/>
</dbReference>
<sequence length="127" mass="14539">MSTYRQMCYSPSALENLGCLLSRFNEATTTSLSDIVLPIQADQITLSVWFSMIDDLSPYNAIIGHAWLHKMKSIPPTYHQMVSYLTKRQVDLFGNQLVMQQCYQVMLESSHLTGEEVHPKPSNIREK</sequence>
<dbReference type="AlphaFoldDB" id="A0A438D6Q2"/>
<gene>
    <name evidence="1" type="ORF">CK203_093168</name>
</gene>
<comment type="caution">
    <text evidence="1">The sequence shown here is derived from an EMBL/GenBank/DDBJ whole genome shotgun (WGS) entry which is preliminary data.</text>
</comment>
<accession>A0A438D6Q2</accession>